<proteinExistence type="inferred from homology"/>
<comment type="caution">
    <text evidence="4">The sequence shown here is derived from an EMBL/GenBank/DDBJ whole genome shotgun (WGS) entry which is preliminary data.</text>
</comment>
<dbReference type="PANTHER" id="PTHR20982:SF3">
    <property type="entry name" value="MITOCHONDRIAL RIBOSOME RECYCLING FACTOR PSEUDO 1"/>
    <property type="match status" value="1"/>
</dbReference>
<feature type="domain" description="Ribosome recycling factor" evidence="3">
    <location>
        <begin position="27"/>
        <end position="184"/>
    </location>
</feature>
<dbReference type="Proteomes" id="UP001172036">
    <property type="component" value="Unassembled WGS sequence"/>
</dbReference>
<dbReference type="PANTHER" id="PTHR20982">
    <property type="entry name" value="RIBOSOME RECYCLING FACTOR"/>
    <property type="match status" value="1"/>
</dbReference>
<dbReference type="Pfam" id="PF01765">
    <property type="entry name" value="RRF"/>
    <property type="match status" value="1"/>
</dbReference>
<keyword evidence="5" id="KW-1185">Reference proteome</keyword>
<protein>
    <submittedName>
        <fullName evidence="4">Ribosome recycling factor</fullName>
    </submittedName>
</protein>
<reference evidence="4 5" key="1">
    <citation type="journal article" date="2023" name="Int. J. Syst. Evol. Microbiol.">
        <title>The observation of taxonomic boundaries for the 16SrII and 16SrXXV phytoplasmas using genome-based delimitation.</title>
        <authorList>
            <person name="Rodrigues Jardim B."/>
            <person name="Tran-Nguyen L.T.T."/>
            <person name="Gambley C."/>
            <person name="Al-Sadi A.M."/>
            <person name="Al-Subhi A.M."/>
            <person name="Foissac X."/>
            <person name="Salar P."/>
            <person name="Cai H."/>
            <person name="Yang J.Y."/>
            <person name="Davis R."/>
            <person name="Jones L."/>
            <person name="Rodoni B."/>
            <person name="Constable F.E."/>
        </authorList>
    </citation>
    <scope>NUCLEOTIDE SEQUENCE [LARGE SCALE GENOMIC DNA]</scope>
    <source>
        <strain evidence="4">BAWM-155c</strain>
    </source>
</reference>
<gene>
    <name evidence="4" type="ORF">OC680_00540</name>
</gene>
<dbReference type="InterPro" id="IPR023584">
    <property type="entry name" value="Ribosome_recyc_fac_dom"/>
</dbReference>
<organism evidence="4 5">
    <name type="scientific">Candidatus Phytoplasma melaleucae</name>
    <dbReference type="NCBI Taxonomy" id="2982630"/>
    <lineage>
        <taxon>Bacteria</taxon>
        <taxon>Bacillati</taxon>
        <taxon>Mycoplasmatota</taxon>
        <taxon>Mollicutes</taxon>
        <taxon>Acholeplasmatales</taxon>
        <taxon>Acholeplasmataceae</taxon>
        <taxon>Candidatus Phytoplasma</taxon>
    </lineage>
</organism>
<evidence type="ECO:0000256" key="2">
    <source>
        <dbReference type="ARBA" id="ARBA00022917"/>
    </source>
</evidence>
<evidence type="ECO:0000313" key="4">
    <source>
        <dbReference type="EMBL" id="MDO8167971.1"/>
    </source>
</evidence>
<accession>A0ABT9DCY5</accession>
<evidence type="ECO:0000313" key="5">
    <source>
        <dbReference type="Proteomes" id="UP001172036"/>
    </source>
</evidence>
<name>A0ABT9DCY5_9MOLU</name>
<keyword evidence="2" id="KW-0648">Protein biosynthesis</keyword>
<dbReference type="RefSeq" id="WP_304515176.1">
    <property type="nucleotide sequence ID" value="NZ_JAOSID010000002.1"/>
</dbReference>
<dbReference type="EMBL" id="JAOSID010000002">
    <property type="protein sequence ID" value="MDO8167971.1"/>
    <property type="molecule type" value="Genomic_DNA"/>
</dbReference>
<dbReference type="SUPFAM" id="SSF55194">
    <property type="entry name" value="Ribosome recycling factor, RRF"/>
    <property type="match status" value="1"/>
</dbReference>
<evidence type="ECO:0000256" key="1">
    <source>
        <dbReference type="ARBA" id="ARBA00005912"/>
    </source>
</evidence>
<dbReference type="InterPro" id="IPR002661">
    <property type="entry name" value="Ribosome_recyc_fac"/>
</dbReference>
<dbReference type="Gene3D" id="1.10.132.20">
    <property type="entry name" value="Ribosome-recycling factor"/>
    <property type="match status" value="1"/>
</dbReference>
<sequence length="186" mass="21912">MNEYKQQEEILKDLQEEMLYYKELMLNQFTCIRTGAVNPKILDKIKVTYYNVQTPLKHISSITVFEGNQLHIKPFDEKLTTTINKAILSANLGVTPQNENNIIKLIFPRNTEEQRQKLTKEINKIAEQTKINIRKIRRLGNDKIKKLKLNQDSEKCLINKIQDLNNKYIQIIEIEKNNKNKELLTV</sequence>
<dbReference type="InterPro" id="IPR036191">
    <property type="entry name" value="RRF_sf"/>
</dbReference>
<dbReference type="Gene3D" id="3.30.1360.40">
    <property type="match status" value="1"/>
</dbReference>
<comment type="similarity">
    <text evidence="1">Belongs to the RRF family.</text>
</comment>
<evidence type="ECO:0000259" key="3">
    <source>
        <dbReference type="Pfam" id="PF01765"/>
    </source>
</evidence>